<reference evidence="1 2" key="1">
    <citation type="submission" date="2008-11" db="EMBL/GenBank/DDBJ databases">
        <title>Draft genome sequence of Bacteroides pectinophilus (ATCC 43243).</title>
        <authorList>
            <person name="Sudarsanam P."/>
            <person name="Ley R."/>
            <person name="Guruge J."/>
            <person name="Turnbaugh P.J."/>
            <person name="Mahowald M."/>
            <person name="Liep D."/>
            <person name="Gordon J."/>
        </authorList>
    </citation>
    <scope>NUCLEOTIDE SEQUENCE [LARGE SCALE GENOMIC DNA]</scope>
    <source>
        <strain evidence="1 2">ATCC 43243</strain>
    </source>
</reference>
<evidence type="ECO:0000313" key="1">
    <source>
        <dbReference type="EMBL" id="EEC57100.1"/>
    </source>
</evidence>
<gene>
    <name evidence="1" type="ORF">BACPEC_01588</name>
</gene>
<dbReference type="Proteomes" id="UP000003136">
    <property type="component" value="Unassembled WGS sequence"/>
</dbReference>
<reference evidence="1 2" key="2">
    <citation type="submission" date="2008-11" db="EMBL/GenBank/DDBJ databases">
        <authorList>
            <person name="Fulton L."/>
            <person name="Clifton S."/>
            <person name="Fulton B."/>
            <person name="Xu J."/>
            <person name="Minx P."/>
            <person name="Pepin K.H."/>
            <person name="Johnson M."/>
            <person name="Bhonagiri V."/>
            <person name="Nash W.E."/>
            <person name="Mardis E.R."/>
            <person name="Wilson R.K."/>
        </authorList>
    </citation>
    <scope>NUCLEOTIDE SEQUENCE [LARGE SCALE GENOMIC DNA]</scope>
    <source>
        <strain evidence="1 2">ATCC 43243</strain>
    </source>
</reference>
<dbReference type="EMBL" id="ABVQ01000036">
    <property type="protein sequence ID" value="EEC57100.1"/>
    <property type="molecule type" value="Genomic_DNA"/>
</dbReference>
<proteinExistence type="predicted"/>
<organism evidence="1 2">
    <name type="scientific">[Bacteroides] pectinophilus ATCC 43243</name>
    <dbReference type="NCBI Taxonomy" id="483218"/>
    <lineage>
        <taxon>Bacteria</taxon>
        <taxon>Bacillati</taxon>
        <taxon>Bacillota</taxon>
        <taxon>Clostridia</taxon>
        <taxon>Eubacteriales</taxon>
    </lineage>
</organism>
<dbReference type="STRING" id="483218.BACPEC_01588"/>
<dbReference type="AlphaFoldDB" id="B7ATW6"/>
<accession>B7ATW6</accession>
<comment type="caution">
    <text evidence="1">The sequence shown here is derived from an EMBL/GenBank/DDBJ whole genome shotgun (WGS) entry which is preliminary data.</text>
</comment>
<evidence type="ECO:0000313" key="2">
    <source>
        <dbReference type="Proteomes" id="UP000003136"/>
    </source>
</evidence>
<sequence length="54" mass="6506">MGVDIRQGYMMIIYVMPEQVGAKSQWSKANDIDIVRIYFIYTSNLHFIYKNEWQ</sequence>
<protein>
    <submittedName>
        <fullName evidence="1">Uncharacterized protein</fullName>
    </submittedName>
</protein>
<name>B7ATW6_9FIRM</name>
<dbReference type="HOGENOM" id="CLU_3040540_0_0_9"/>
<keyword evidence="2" id="KW-1185">Reference proteome</keyword>